<dbReference type="RefSeq" id="WP_023979849.1">
    <property type="nucleotide sequence ID" value="NZ_CBLX010000008.1"/>
</dbReference>
<protein>
    <submittedName>
        <fullName evidence="2">Uncharacterized protein</fullName>
    </submittedName>
</protein>
<comment type="caution">
    <text evidence="2">The sequence shown here is derived from an EMBL/GenBank/DDBJ whole genome shotgun (WGS) entry which is preliminary data.</text>
</comment>
<evidence type="ECO:0000313" key="3">
    <source>
        <dbReference type="Proteomes" id="UP000027583"/>
    </source>
</evidence>
<organism evidence="2 3">
    <name type="scientific">Asaia bogorensis</name>
    <dbReference type="NCBI Taxonomy" id="91915"/>
    <lineage>
        <taxon>Bacteria</taxon>
        <taxon>Pseudomonadati</taxon>
        <taxon>Pseudomonadota</taxon>
        <taxon>Alphaproteobacteria</taxon>
        <taxon>Acetobacterales</taxon>
        <taxon>Acetobacteraceae</taxon>
        <taxon>Asaia</taxon>
    </lineage>
</organism>
<keyword evidence="1" id="KW-0732">Signal</keyword>
<gene>
    <name evidence="2" type="ORF">ASAP_1060</name>
</gene>
<proteinExistence type="predicted"/>
<accession>A0A060QDW4</accession>
<reference evidence="2 3" key="1">
    <citation type="journal article" date="2014" name="Genome Biol. Evol.">
        <title>Acetic acid bacteria genomes reveal functional traits for adaptation to life in insect guts.</title>
        <authorList>
            <person name="Chouaia B."/>
            <person name="Gaiarsa S."/>
            <person name="Crotti E."/>
            <person name="Comandatore F."/>
            <person name="Degli Esposti M."/>
            <person name="Ricci I."/>
            <person name="Alma A."/>
            <person name="Favia G."/>
            <person name="Bandi C."/>
            <person name="Daffonchio D."/>
        </authorList>
    </citation>
    <scope>NUCLEOTIDE SEQUENCE [LARGE SCALE GENOMIC DNA]</scope>
    <source>
        <strain evidence="2 3">SF2.1</strain>
    </source>
</reference>
<feature type="chain" id="PRO_5001590367" evidence="1">
    <location>
        <begin position="22"/>
        <end position="161"/>
    </location>
</feature>
<dbReference type="GeneID" id="78227615"/>
<sequence>MRRILFAFALLALASTGSSLAAAVPPHFGSALSQQISSDGPRAVAWSLTLSHDWAKVEQNIAANDPALSSATLRALLDYTPRFERSAMQHALRARLQNDALSGLAVLSPVSRSPYSGRAICGAGEARWKHQVAPMVMATHDIVYALQREACLNALRLHSRR</sequence>
<reference evidence="2 3" key="2">
    <citation type="journal article" date="2014" name="PLoS ONE">
        <title>Evolution of mitochondria reconstructed from the energy metabolism of living bacteria.</title>
        <authorList>
            <person name="Degli Esposti M."/>
            <person name="Chouaia B."/>
            <person name="Comandatore F."/>
            <person name="Crotti E."/>
            <person name="Sassera D."/>
            <person name="Lievens P.M."/>
            <person name="Daffonchio D."/>
            <person name="Bandi C."/>
        </authorList>
    </citation>
    <scope>NUCLEOTIDE SEQUENCE [LARGE SCALE GENOMIC DNA]</scope>
    <source>
        <strain evidence="2 3">SF2.1</strain>
    </source>
</reference>
<name>A0A060QDW4_9PROT</name>
<dbReference type="EMBL" id="CBLX010000008">
    <property type="protein sequence ID" value="CDG39105.1"/>
    <property type="molecule type" value="Genomic_DNA"/>
</dbReference>
<evidence type="ECO:0000313" key="2">
    <source>
        <dbReference type="EMBL" id="CDG39105.1"/>
    </source>
</evidence>
<evidence type="ECO:0000256" key="1">
    <source>
        <dbReference type="SAM" id="SignalP"/>
    </source>
</evidence>
<dbReference type="Proteomes" id="UP000027583">
    <property type="component" value="Unassembled WGS sequence"/>
</dbReference>
<dbReference type="AlphaFoldDB" id="A0A060QDW4"/>
<feature type="signal peptide" evidence="1">
    <location>
        <begin position="1"/>
        <end position="21"/>
    </location>
</feature>